<dbReference type="PANTHER" id="PTHR43434:SF26">
    <property type="entry name" value="PYROPHOSPHATASE PPAX"/>
    <property type="match status" value="1"/>
</dbReference>
<dbReference type="InterPro" id="IPR006439">
    <property type="entry name" value="HAD-SF_hydro_IA"/>
</dbReference>
<dbReference type="Pfam" id="PF13419">
    <property type="entry name" value="HAD_2"/>
    <property type="match status" value="1"/>
</dbReference>
<reference evidence="1 2" key="1">
    <citation type="journal article" date="2015" name="Genome Announc.">
        <title>Expanding the biotechnology potential of lactobacilli through comparative genomics of 213 strains and associated genera.</title>
        <authorList>
            <person name="Sun Z."/>
            <person name="Harris H.M."/>
            <person name="McCann A."/>
            <person name="Guo C."/>
            <person name="Argimon S."/>
            <person name="Zhang W."/>
            <person name="Yang X."/>
            <person name="Jeffery I.B."/>
            <person name="Cooney J.C."/>
            <person name="Kagawa T.F."/>
            <person name="Liu W."/>
            <person name="Song Y."/>
            <person name="Salvetti E."/>
            <person name="Wrobel A."/>
            <person name="Rasinkangas P."/>
            <person name="Parkhill J."/>
            <person name="Rea M.C."/>
            <person name="O'Sullivan O."/>
            <person name="Ritari J."/>
            <person name="Douillard F.P."/>
            <person name="Paul Ross R."/>
            <person name="Yang R."/>
            <person name="Briner A.E."/>
            <person name="Felis G.E."/>
            <person name="de Vos W.M."/>
            <person name="Barrangou R."/>
            <person name="Klaenhammer T.R."/>
            <person name="Caufield P.W."/>
            <person name="Cui Y."/>
            <person name="Zhang H."/>
            <person name="O'Toole P.W."/>
        </authorList>
    </citation>
    <scope>NUCLEOTIDE SEQUENCE [LARGE SCALE GENOMIC DNA]</scope>
    <source>
        <strain evidence="1 2">ATCC 53295</strain>
    </source>
</reference>
<name>A0A0R1GPF4_9LACO</name>
<proteinExistence type="predicted"/>
<dbReference type="GO" id="GO:0008967">
    <property type="term" value="F:phosphoglycolate phosphatase activity"/>
    <property type="evidence" value="ECO:0007669"/>
    <property type="project" value="TreeGrafter"/>
</dbReference>
<dbReference type="InterPro" id="IPR023198">
    <property type="entry name" value="PGP-like_dom2"/>
</dbReference>
<dbReference type="InterPro" id="IPR023214">
    <property type="entry name" value="HAD_sf"/>
</dbReference>
<dbReference type="SFLD" id="SFLDS00003">
    <property type="entry name" value="Haloacid_Dehalogenase"/>
    <property type="match status" value="1"/>
</dbReference>
<evidence type="ECO:0000313" key="1">
    <source>
        <dbReference type="EMBL" id="KRK35816.1"/>
    </source>
</evidence>
<dbReference type="GO" id="GO:0006281">
    <property type="term" value="P:DNA repair"/>
    <property type="evidence" value="ECO:0007669"/>
    <property type="project" value="TreeGrafter"/>
</dbReference>
<dbReference type="Gene3D" id="3.40.50.1000">
    <property type="entry name" value="HAD superfamily/HAD-like"/>
    <property type="match status" value="1"/>
</dbReference>
<dbReference type="PRINTS" id="PR00413">
    <property type="entry name" value="HADHALOGNASE"/>
</dbReference>
<dbReference type="SFLD" id="SFLDG01129">
    <property type="entry name" value="C1.5:_HAD__Beta-PGM__Phosphata"/>
    <property type="match status" value="1"/>
</dbReference>
<dbReference type="GO" id="GO:0005829">
    <property type="term" value="C:cytosol"/>
    <property type="evidence" value="ECO:0007669"/>
    <property type="project" value="TreeGrafter"/>
</dbReference>
<dbReference type="InterPro" id="IPR036412">
    <property type="entry name" value="HAD-like_sf"/>
</dbReference>
<sequence length="207" mass="22907">MLNEMKSFIFDIDGTLLDTEAMYIKSLQAILHERGMDRPYAELATTFGIPSRDALIRLKVPEVEKVLALWGPRTQAYRETVAVYPGVKAALQQLKDAGAQLAVMTSKQKFEYERDVVGEGLADYFTQHVIAEDVAHGKPDPDGILLAMARLHADPASTIYVGDTDYDVRASQAAHVTFGFAGWNGKQPNGFTPDMTFAQPKDMLKLL</sequence>
<dbReference type="eggNOG" id="COG0546">
    <property type="taxonomic scope" value="Bacteria"/>
</dbReference>
<dbReference type="NCBIfam" id="TIGR01549">
    <property type="entry name" value="HAD-SF-IA-v1"/>
    <property type="match status" value="1"/>
</dbReference>
<gene>
    <name evidence="1" type="ORF">FD07_GL001308</name>
</gene>
<protein>
    <submittedName>
        <fullName evidence="1">Phosphatase</fullName>
    </submittedName>
</protein>
<evidence type="ECO:0000313" key="2">
    <source>
        <dbReference type="Proteomes" id="UP000051176"/>
    </source>
</evidence>
<dbReference type="NCBIfam" id="TIGR01509">
    <property type="entry name" value="HAD-SF-IA-v3"/>
    <property type="match status" value="1"/>
</dbReference>
<dbReference type="InterPro" id="IPR041492">
    <property type="entry name" value="HAD_2"/>
</dbReference>
<dbReference type="SUPFAM" id="SSF56784">
    <property type="entry name" value="HAD-like"/>
    <property type="match status" value="1"/>
</dbReference>
<comment type="caution">
    <text evidence="1">The sequence shown here is derived from an EMBL/GenBank/DDBJ whole genome shotgun (WGS) entry which is preliminary data.</text>
</comment>
<dbReference type="Gene3D" id="1.10.150.240">
    <property type="entry name" value="Putative phosphatase, domain 2"/>
    <property type="match status" value="1"/>
</dbReference>
<dbReference type="STRING" id="357278.IV61_GL001397"/>
<dbReference type="PANTHER" id="PTHR43434">
    <property type="entry name" value="PHOSPHOGLYCOLATE PHOSPHATASE"/>
    <property type="match status" value="1"/>
</dbReference>
<dbReference type="AlphaFoldDB" id="A0A0R1GPF4"/>
<organism evidence="1 2">
    <name type="scientific">Levilactobacillus parabrevis ATCC 53295</name>
    <dbReference type="NCBI Taxonomy" id="1267003"/>
    <lineage>
        <taxon>Bacteria</taxon>
        <taxon>Bacillati</taxon>
        <taxon>Bacillota</taxon>
        <taxon>Bacilli</taxon>
        <taxon>Lactobacillales</taxon>
        <taxon>Lactobacillaceae</taxon>
        <taxon>Levilactobacillus</taxon>
    </lineage>
</organism>
<keyword evidence="2" id="KW-1185">Reference proteome</keyword>
<dbReference type="PATRIC" id="fig|1267003.4.peg.1385"/>
<accession>A0A0R1GPF4</accession>
<dbReference type="Proteomes" id="UP000051176">
    <property type="component" value="Unassembled WGS sequence"/>
</dbReference>
<dbReference type="InterPro" id="IPR050155">
    <property type="entry name" value="HAD-like_hydrolase_sf"/>
</dbReference>
<dbReference type="EMBL" id="AZCZ01000032">
    <property type="protein sequence ID" value="KRK35816.1"/>
    <property type="molecule type" value="Genomic_DNA"/>
</dbReference>